<evidence type="ECO:0000256" key="7">
    <source>
        <dbReference type="ARBA" id="ARBA00022777"/>
    </source>
</evidence>
<evidence type="ECO:0000256" key="1">
    <source>
        <dbReference type="ARBA" id="ARBA00006478"/>
    </source>
</evidence>
<evidence type="ECO:0000256" key="5">
    <source>
        <dbReference type="ARBA" id="ARBA00022727"/>
    </source>
</evidence>
<keyword evidence="4" id="KW-0479">Metal-binding</keyword>
<dbReference type="EC" id="2.7.6.1" evidence="2"/>
<sequence>MVRNIVVLGGNSHPQLVENICNILGVPHCNRILTKFSGGETRCEIQDSVRGKDVYIVQTGSGHVNDHLIELCIMISACKIGSAKRITAVIPLFPYSRQPDVPYKKAGAPLSKLNRSYTFDSVPPTPGPAASHTPLNLNNKVTGIETLSERLSSTTIAEISNVEETEAANSVNGVNGTKGVNGVNGTVAKVERPTTPTRNGLTNGHVNGNGHFANHNTGTSTPFRYTTHDYENQNNISGFQARPGYKQWIAQAGTLVADLLTCSGADHVISMELHDPQYQGFLDCPFDNLYGKPTLQRYIKESIPEWKEAVIVSPDAGGAKRATAIADSLCLDFSLIHKVIASRHNGTTSPKLTNYFLQERRPTKFTEQRSATMMLVGDVRNRVCILVDDIVDTANTITRAAKLLKREGAVKIYALLTHGVMSGDAIHRINHSPIDKMVVTNSVPQDEHRRLCPKLEVLDISPILAEAIRRSHHGESISVLFQY</sequence>
<dbReference type="SUPFAM" id="SSF53271">
    <property type="entry name" value="PRTase-like"/>
    <property type="match status" value="2"/>
</dbReference>
<dbReference type="GO" id="GO:0002189">
    <property type="term" value="C:ribose phosphate diphosphokinase complex"/>
    <property type="evidence" value="ECO:0007669"/>
    <property type="project" value="TreeGrafter"/>
</dbReference>
<evidence type="ECO:0000256" key="4">
    <source>
        <dbReference type="ARBA" id="ARBA00022723"/>
    </source>
</evidence>
<keyword evidence="9" id="KW-0460">Magnesium</keyword>
<keyword evidence="13" id="KW-1185">Reference proteome</keyword>
<protein>
    <recommendedName>
        <fullName evidence="2">ribose-phosphate diphosphokinase</fullName>
        <ecNumber evidence="2">2.7.6.1</ecNumber>
    </recommendedName>
</protein>
<dbReference type="InterPro" id="IPR005946">
    <property type="entry name" value="Rib-P_diPkinase"/>
</dbReference>
<dbReference type="OrthoDB" id="413572at2759"/>
<evidence type="ECO:0000256" key="3">
    <source>
        <dbReference type="ARBA" id="ARBA00022679"/>
    </source>
</evidence>
<dbReference type="SMART" id="SM01400">
    <property type="entry name" value="Pribosyltran_N"/>
    <property type="match status" value="1"/>
</dbReference>
<dbReference type="VEuPathDB" id="FungiDB:jhhlp_004372"/>
<evidence type="ECO:0000313" key="12">
    <source>
        <dbReference type="EMBL" id="PKS09751.1"/>
    </source>
</evidence>
<dbReference type="STRING" id="41688.A0A2N3NBG1"/>
<evidence type="ECO:0000256" key="2">
    <source>
        <dbReference type="ARBA" id="ARBA00013247"/>
    </source>
</evidence>
<dbReference type="InterPro" id="IPR029057">
    <property type="entry name" value="PRTase-like"/>
</dbReference>
<evidence type="ECO:0000256" key="9">
    <source>
        <dbReference type="ARBA" id="ARBA00022842"/>
    </source>
</evidence>
<dbReference type="GO" id="GO:0004749">
    <property type="term" value="F:ribose phosphate diphosphokinase activity"/>
    <property type="evidence" value="ECO:0007669"/>
    <property type="project" value="UniProtKB-EC"/>
</dbReference>
<dbReference type="FunFam" id="3.40.50.2020:FF:000005">
    <property type="entry name" value="Ribose-phosphate pyrophosphokinase 1"/>
    <property type="match status" value="1"/>
</dbReference>
<keyword evidence="3" id="KW-0808">Transferase</keyword>
<dbReference type="EMBL" id="NLAX01000010">
    <property type="protein sequence ID" value="PKS09751.1"/>
    <property type="molecule type" value="Genomic_DNA"/>
</dbReference>
<evidence type="ECO:0000259" key="11">
    <source>
        <dbReference type="Pfam" id="PF13793"/>
    </source>
</evidence>
<comment type="catalytic activity">
    <reaction evidence="10">
        <text>D-ribose 5-phosphate + ATP = 5-phospho-alpha-D-ribose 1-diphosphate + AMP + H(+)</text>
        <dbReference type="Rhea" id="RHEA:15609"/>
        <dbReference type="ChEBI" id="CHEBI:15378"/>
        <dbReference type="ChEBI" id="CHEBI:30616"/>
        <dbReference type="ChEBI" id="CHEBI:58017"/>
        <dbReference type="ChEBI" id="CHEBI:78346"/>
        <dbReference type="ChEBI" id="CHEBI:456215"/>
        <dbReference type="EC" id="2.7.6.1"/>
    </reaction>
</comment>
<dbReference type="Gene3D" id="3.40.50.2020">
    <property type="match status" value="3"/>
</dbReference>
<dbReference type="GO" id="GO:0006164">
    <property type="term" value="P:purine nucleotide biosynthetic process"/>
    <property type="evidence" value="ECO:0007669"/>
    <property type="project" value="TreeGrafter"/>
</dbReference>
<dbReference type="Proteomes" id="UP000233524">
    <property type="component" value="Unassembled WGS sequence"/>
</dbReference>
<organism evidence="12 13">
    <name type="scientific">Lomentospora prolificans</name>
    <dbReference type="NCBI Taxonomy" id="41688"/>
    <lineage>
        <taxon>Eukaryota</taxon>
        <taxon>Fungi</taxon>
        <taxon>Dikarya</taxon>
        <taxon>Ascomycota</taxon>
        <taxon>Pezizomycotina</taxon>
        <taxon>Sordariomycetes</taxon>
        <taxon>Hypocreomycetidae</taxon>
        <taxon>Microascales</taxon>
        <taxon>Microascaceae</taxon>
        <taxon>Lomentospora</taxon>
    </lineage>
</organism>
<dbReference type="InParanoid" id="A0A2N3NBG1"/>
<keyword evidence="5" id="KW-0545">Nucleotide biosynthesis</keyword>
<dbReference type="GO" id="GO:0006015">
    <property type="term" value="P:5-phosphoribose 1-diphosphate biosynthetic process"/>
    <property type="evidence" value="ECO:0007669"/>
    <property type="project" value="TreeGrafter"/>
</dbReference>
<dbReference type="AlphaFoldDB" id="A0A2N3NBG1"/>
<dbReference type="NCBIfam" id="TIGR01251">
    <property type="entry name" value="ribP_PPkin"/>
    <property type="match status" value="1"/>
</dbReference>
<dbReference type="Pfam" id="PF14572">
    <property type="entry name" value="Pribosyl_synth"/>
    <property type="match status" value="1"/>
</dbReference>
<dbReference type="InterPro" id="IPR029099">
    <property type="entry name" value="Pribosyltran_N"/>
</dbReference>
<dbReference type="PANTHER" id="PTHR10210">
    <property type="entry name" value="RIBOSE-PHOSPHATE DIPHOSPHOKINASE FAMILY MEMBER"/>
    <property type="match status" value="1"/>
</dbReference>
<dbReference type="FunFam" id="3.40.50.2020:FF:000056">
    <property type="entry name" value="Ribose-phosphate pyrophosphokinase II"/>
    <property type="match status" value="1"/>
</dbReference>
<dbReference type="GO" id="GO:0005737">
    <property type="term" value="C:cytoplasm"/>
    <property type="evidence" value="ECO:0007669"/>
    <property type="project" value="TreeGrafter"/>
</dbReference>
<dbReference type="Pfam" id="PF13793">
    <property type="entry name" value="Pribosyltran_N"/>
    <property type="match status" value="1"/>
</dbReference>
<gene>
    <name evidence="12" type="ORF">jhhlp_004372</name>
</gene>
<keyword evidence="6" id="KW-0547">Nucleotide-binding</keyword>
<comment type="caution">
    <text evidence="12">The sequence shown here is derived from an EMBL/GenBank/DDBJ whole genome shotgun (WGS) entry which is preliminary data.</text>
</comment>
<evidence type="ECO:0000313" key="13">
    <source>
        <dbReference type="Proteomes" id="UP000233524"/>
    </source>
</evidence>
<comment type="similarity">
    <text evidence="1">Belongs to the ribose-phosphate pyrophosphokinase family.</text>
</comment>
<proteinExistence type="inferred from homology"/>
<dbReference type="PANTHER" id="PTHR10210:SF36">
    <property type="entry name" value="RIBOSE-PHOSPHATE PYROPHOSPHOKINASE 5"/>
    <property type="match status" value="1"/>
</dbReference>
<evidence type="ECO:0000256" key="10">
    <source>
        <dbReference type="ARBA" id="ARBA00049535"/>
    </source>
</evidence>
<name>A0A2N3NBG1_9PEZI</name>
<accession>A0A2N3NBG1</accession>
<evidence type="ECO:0000256" key="6">
    <source>
        <dbReference type="ARBA" id="ARBA00022741"/>
    </source>
</evidence>
<dbReference type="FunCoup" id="A0A2N3NBG1">
    <property type="interactions" value="192"/>
</dbReference>
<keyword evidence="7" id="KW-0418">Kinase</keyword>
<evidence type="ECO:0000256" key="8">
    <source>
        <dbReference type="ARBA" id="ARBA00022840"/>
    </source>
</evidence>
<dbReference type="InterPro" id="IPR000836">
    <property type="entry name" value="PRTase_dom"/>
</dbReference>
<feature type="domain" description="Ribose-phosphate pyrophosphokinase N-terminal" evidence="11">
    <location>
        <begin position="6"/>
        <end position="99"/>
    </location>
</feature>
<dbReference type="GO" id="GO:0016301">
    <property type="term" value="F:kinase activity"/>
    <property type="evidence" value="ECO:0007669"/>
    <property type="project" value="UniProtKB-KW"/>
</dbReference>
<dbReference type="GO" id="GO:0000287">
    <property type="term" value="F:magnesium ion binding"/>
    <property type="evidence" value="ECO:0007669"/>
    <property type="project" value="InterPro"/>
</dbReference>
<dbReference type="GO" id="GO:0005524">
    <property type="term" value="F:ATP binding"/>
    <property type="evidence" value="ECO:0007669"/>
    <property type="project" value="UniProtKB-KW"/>
</dbReference>
<keyword evidence="8" id="KW-0067">ATP-binding</keyword>
<dbReference type="CDD" id="cd06223">
    <property type="entry name" value="PRTases_typeI"/>
    <property type="match status" value="1"/>
</dbReference>
<reference evidence="12 13" key="1">
    <citation type="journal article" date="2017" name="G3 (Bethesda)">
        <title>First Draft Genome Sequence of the Pathogenic Fungus Lomentospora prolificans (Formerly Scedosporium prolificans).</title>
        <authorList>
            <person name="Luo R."/>
            <person name="Zimin A."/>
            <person name="Workman R."/>
            <person name="Fan Y."/>
            <person name="Pertea G."/>
            <person name="Grossman N."/>
            <person name="Wear M.P."/>
            <person name="Jia B."/>
            <person name="Miller H."/>
            <person name="Casadevall A."/>
            <person name="Timp W."/>
            <person name="Zhang S.X."/>
            <person name="Salzberg S.L."/>
        </authorList>
    </citation>
    <scope>NUCLEOTIDE SEQUENCE [LARGE SCALE GENOMIC DNA]</scope>
    <source>
        <strain evidence="12 13">JHH-5317</strain>
    </source>
</reference>